<reference evidence="1 2" key="1">
    <citation type="submission" date="2023-04" db="EMBL/GenBank/DDBJ databases">
        <title>The genome sequence of Polyangium sorediatum DSM14670.</title>
        <authorList>
            <person name="Zhang X."/>
        </authorList>
    </citation>
    <scope>NUCLEOTIDE SEQUENCE [LARGE SCALE GENOMIC DNA]</scope>
    <source>
        <strain evidence="1 2">DSM 14670</strain>
    </source>
</reference>
<evidence type="ECO:0008006" key="3">
    <source>
        <dbReference type="Google" id="ProtNLM"/>
    </source>
</evidence>
<name>A0ABT6P9E9_9BACT</name>
<dbReference type="Proteomes" id="UP001160301">
    <property type="component" value="Unassembled WGS sequence"/>
</dbReference>
<organism evidence="1 2">
    <name type="scientific">Polyangium sorediatum</name>
    <dbReference type="NCBI Taxonomy" id="889274"/>
    <lineage>
        <taxon>Bacteria</taxon>
        <taxon>Pseudomonadati</taxon>
        <taxon>Myxococcota</taxon>
        <taxon>Polyangia</taxon>
        <taxon>Polyangiales</taxon>
        <taxon>Polyangiaceae</taxon>
        <taxon>Polyangium</taxon>
    </lineage>
</organism>
<accession>A0ABT6P9E9</accession>
<proteinExistence type="predicted"/>
<sequence>MTPPSRIRAFSCTTAAFFPGTSFAQGRGMQPRKRKGEAGLDDDVDLVLRHVSRQFPREVARALCDAGGPIEPLGWVDTQVTGRQRRLDRALSVQVGDERRLLHAEWTLTMNEEIAFRVFEYHNLTALAAADEARGSRGTPLPIESVVIVLSGREEPWPTHAAYRTSPAQAPFCGVRFRIEPVYQRTVAELEARGSPFWMIFTPLAVDADARNLEAVLEDLRARTNERDFAELGAAMVALAGADRRQRRLADVVHSCLSREIVMQNRIYREGKAMGIEEGVVQGQLAVFARQVERRLRRPLRTDEQEQLAEHLRVDGPDVVADAIFDLESRELWRSLLAPRTSTQ</sequence>
<evidence type="ECO:0000313" key="1">
    <source>
        <dbReference type="EMBL" id="MDI1437242.1"/>
    </source>
</evidence>
<dbReference type="RefSeq" id="WP_136971924.1">
    <property type="nucleotide sequence ID" value="NZ_JARZHI010000114.1"/>
</dbReference>
<evidence type="ECO:0000313" key="2">
    <source>
        <dbReference type="Proteomes" id="UP001160301"/>
    </source>
</evidence>
<gene>
    <name evidence="1" type="ORF">QHF89_47485</name>
</gene>
<dbReference type="EMBL" id="JARZHI010000114">
    <property type="protein sequence ID" value="MDI1437242.1"/>
    <property type="molecule type" value="Genomic_DNA"/>
</dbReference>
<protein>
    <recommendedName>
        <fullName evidence="3">DUF4351 domain-containing protein</fullName>
    </recommendedName>
</protein>
<comment type="caution">
    <text evidence="1">The sequence shown here is derived from an EMBL/GenBank/DDBJ whole genome shotgun (WGS) entry which is preliminary data.</text>
</comment>
<keyword evidence="2" id="KW-1185">Reference proteome</keyword>